<accession>A0AC35F1Q6</accession>
<dbReference type="Proteomes" id="UP000887580">
    <property type="component" value="Unplaced"/>
</dbReference>
<protein>
    <submittedName>
        <fullName evidence="2">Uncharacterized protein</fullName>
    </submittedName>
</protein>
<organism evidence="1 2">
    <name type="scientific">Panagrolaimus sp. PS1159</name>
    <dbReference type="NCBI Taxonomy" id="55785"/>
    <lineage>
        <taxon>Eukaryota</taxon>
        <taxon>Metazoa</taxon>
        <taxon>Ecdysozoa</taxon>
        <taxon>Nematoda</taxon>
        <taxon>Chromadorea</taxon>
        <taxon>Rhabditida</taxon>
        <taxon>Tylenchina</taxon>
        <taxon>Panagrolaimomorpha</taxon>
        <taxon>Panagrolaimoidea</taxon>
        <taxon>Panagrolaimidae</taxon>
        <taxon>Panagrolaimus</taxon>
    </lineage>
</organism>
<evidence type="ECO:0000313" key="2">
    <source>
        <dbReference type="WBParaSite" id="PS1159_v2.g12973.t1"/>
    </source>
</evidence>
<sequence>IEYYPRQLSPISEHYTAESSALSSSVPSLATVSPRPSLSSLSVHTAIEREYADVEEDTCSETDSDTVESYQEYWREVGRIDENHKLFVESEKKIFAEEIEYDDENGGRKSITMMERVLIEVNKRYP</sequence>
<evidence type="ECO:0000313" key="1">
    <source>
        <dbReference type="Proteomes" id="UP000887580"/>
    </source>
</evidence>
<reference evidence="2" key="1">
    <citation type="submission" date="2022-11" db="UniProtKB">
        <authorList>
            <consortium name="WormBaseParasite"/>
        </authorList>
    </citation>
    <scope>IDENTIFICATION</scope>
</reference>
<dbReference type="WBParaSite" id="PS1159_v2.g12973.t1">
    <property type="protein sequence ID" value="PS1159_v2.g12973.t1"/>
    <property type="gene ID" value="PS1159_v2.g12973"/>
</dbReference>
<proteinExistence type="predicted"/>
<name>A0AC35F1Q6_9BILA</name>